<accession>A0A072PB10</accession>
<keyword evidence="3" id="KW-1185">Reference proteome</keyword>
<dbReference type="HOGENOM" id="CLU_038717_0_0_1"/>
<dbReference type="OrthoDB" id="72269at2759"/>
<keyword evidence="1" id="KW-0472">Membrane</keyword>
<dbReference type="GeneID" id="25282056"/>
<sequence>MALLTLSRGAVAALIGLGFASLHLFGESNTLFPTIVEHRDKHLLPTHNTWTTKSFPTSFTGYDSPDSLLSTLLVFFWPIVDGENPAASLIGFVFGAQGVAFWTVMVLEGLRNMNSGRVVSFTTAWGLLIQVVGLAVIGPVYLTLYLFTSPLIISAKALTPSDLAIPEGLLTGIPFGTIIGLILPTVLMSLPAPSMLSVSSKITAILVWQPFPLWVTVYTFIWKAVFWPTITYQSEADALANQLPLLRHVYKFALAISVPAHLATMTLSLCAGVFCPGMFTVFAQSELNPLSVFIPPNPFSDTKAATVAEGAKWFLQYDYSIFATAFLIWALASRYAKPVAGASHGDSNSIGIGTVLDLVGRVALLGPFATALTLIWDRDEAVFAGASAVSAKKSA</sequence>
<name>A0A072PB10_9EURO</name>
<dbReference type="Proteomes" id="UP000027920">
    <property type="component" value="Unassembled WGS sequence"/>
</dbReference>
<comment type="caution">
    <text evidence="2">The sequence shown here is derived from an EMBL/GenBank/DDBJ whole genome shotgun (WGS) entry which is preliminary data.</text>
</comment>
<feature type="transmembrane region" description="Helical" evidence="1">
    <location>
        <begin position="168"/>
        <end position="190"/>
    </location>
</feature>
<evidence type="ECO:0000313" key="3">
    <source>
        <dbReference type="Proteomes" id="UP000027920"/>
    </source>
</evidence>
<dbReference type="AlphaFoldDB" id="A0A072PB10"/>
<gene>
    <name evidence="2" type="ORF">A1O9_07142</name>
</gene>
<feature type="transmembrane region" description="Helical" evidence="1">
    <location>
        <begin position="202"/>
        <end position="222"/>
    </location>
</feature>
<proteinExistence type="predicted"/>
<feature type="transmembrane region" description="Helical" evidence="1">
    <location>
        <begin position="86"/>
        <end position="107"/>
    </location>
</feature>
<dbReference type="STRING" id="1182545.A0A072PB10"/>
<keyword evidence="1" id="KW-0812">Transmembrane</keyword>
<dbReference type="VEuPathDB" id="FungiDB:A1O9_07142"/>
<dbReference type="EMBL" id="AMGV01000005">
    <property type="protein sequence ID" value="KEF56952.1"/>
    <property type="molecule type" value="Genomic_DNA"/>
</dbReference>
<feature type="transmembrane region" description="Helical" evidence="1">
    <location>
        <begin position="127"/>
        <end position="148"/>
    </location>
</feature>
<evidence type="ECO:0000256" key="1">
    <source>
        <dbReference type="SAM" id="Phobius"/>
    </source>
</evidence>
<evidence type="ECO:0000313" key="2">
    <source>
        <dbReference type="EMBL" id="KEF56952.1"/>
    </source>
</evidence>
<dbReference type="RefSeq" id="XP_013259542.1">
    <property type="nucleotide sequence ID" value="XM_013404088.1"/>
</dbReference>
<feature type="transmembrane region" description="Helical" evidence="1">
    <location>
        <begin position="252"/>
        <end position="275"/>
    </location>
</feature>
<reference evidence="2 3" key="1">
    <citation type="submission" date="2013-03" db="EMBL/GenBank/DDBJ databases">
        <title>The Genome Sequence of Exophiala aquamarina CBS 119918.</title>
        <authorList>
            <consortium name="The Broad Institute Genomics Platform"/>
            <person name="Cuomo C."/>
            <person name="de Hoog S."/>
            <person name="Gorbushina A."/>
            <person name="Walker B."/>
            <person name="Young S.K."/>
            <person name="Zeng Q."/>
            <person name="Gargeya S."/>
            <person name="Fitzgerald M."/>
            <person name="Haas B."/>
            <person name="Abouelleil A."/>
            <person name="Allen A.W."/>
            <person name="Alvarado L."/>
            <person name="Arachchi H.M."/>
            <person name="Berlin A.M."/>
            <person name="Chapman S.B."/>
            <person name="Gainer-Dewar J."/>
            <person name="Goldberg J."/>
            <person name="Griggs A."/>
            <person name="Gujja S."/>
            <person name="Hansen M."/>
            <person name="Howarth C."/>
            <person name="Imamovic A."/>
            <person name="Ireland A."/>
            <person name="Larimer J."/>
            <person name="McCowan C."/>
            <person name="Murphy C."/>
            <person name="Pearson M."/>
            <person name="Poon T.W."/>
            <person name="Priest M."/>
            <person name="Roberts A."/>
            <person name="Saif S."/>
            <person name="Shea T."/>
            <person name="Sisk P."/>
            <person name="Sykes S."/>
            <person name="Wortman J."/>
            <person name="Nusbaum C."/>
            <person name="Birren B."/>
        </authorList>
    </citation>
    <scope>NUCLEOTIDE SEQUENCE [LARGE SCALE GENOMIC DNA]</scope>
    <source>
        <strain evidence="2 3">CBS 119918</strain>
    </source>
</reference>
<keyword evidence="1" id="KW-1133">Transmembrane helix</keyword>
<organism evidence="2 3">
    <name type="scientific">Exophiala aquamarina CBS 119918</name>
    <dbReference type="NCBI Taxonomy" id="1182545"/>
    <lineage>
        <taxon>Eukaryota</taxon>
        <taxon>Fungi</taxon>
        <taxon>Dikarya</taxon>
        <taxon>Ascomycota</taxon>
        <taxon>Pezizomycotina</taxon>
        <taxon>Eurotiomycetes</taxon>
        <taxon>Chaetothyriomycetidae</taxon>
        <taxon>Chaetothyriales</taxon>
        <taxon>Herpotrichiellaceae</taxon>
        <taxon>Exophiala</taxon>
    </lineage>
</organism>
<protein>
    <submittedName>
        <fullName evidence="2">Uncharacterized protein</fullName>
    </submittedName>
</protein>